<comment type="caution">
    <text evidence="1">The sequence shown here is derived from an EMBL/GenBank/DDBJ whole genome shotgun (WGS) entry which is preliminary data.</text>
</comment>
<dbReference type="AlphaFoldDB" id="A0A8T4H4P7"/>
<protein>
    <submittedName>
        <fullName evidence="1">Uncharacterized protein</fullName>
    </submittedName>
</protein>
<name>A0A8T4H4P7_9SPHI</name>
<keyword evidence="2" id="KW-1185">Reference proteome</keyword>
<proteinExistence type="predicted"/>
<accession>A0A8T4H4P7</accession>
<dbReference type="EMBL" id="JAGKSB010000001">
    <property type="protein sequence ID" value="MBP3941962.1"/>
    <property type="molecule type" value="Genomic_DNA"/>
</dbReference>
<sequence>MSAITTLYNPFKSFKFDNTTCFLTGQELTSAAEQIQVFPLWMMRAFKLEDQPFKMLDENLVTYKSLTLPCSAEAALALEQMESAVERAFAEGYEAVKLLPPVTLFQWMVKILYGVVFNEIQAGIRQQAINGEEINFSQALVQKFRNLHAMLQSVLIPMEFEGSLPFSLKIFHVENAAETFNYRDEINTLVFSLRMNNFGIIACLQDNATNNIYHEDILAKVEGKVLHPVQFEELCARYFYSAYLFNRLPEYTYLPTPKMLYVEPMPLADMSMKPIFDFWTVKTYGQVLENFWKPWGFLLFEIIKNPDEPMSYLLDAEGEFIPKETIELPLG</sequence>
<gene>
    <name evidence="1" type="ORF">J5U18_00035</name>
</gene>
<organism evidence="1 2">
    <name type="scientific">Rhinopithecimicrobium faecis</name>
    <dbReference type="NCBI Taxonomy" id="2820698"/>
    <lineage>
        <taxon>Bacteria</taxon>
        <taxon>Pseudomonadati</taxon>
        <taxon>Bacteroidota</taxon>
        <taxon>Sphingobacteriia</taxon>
        <taxon>Sphingobacteriales</taxon>
        <taxon>Sphingobacteriaceae</taxon>
        <taxon>Rhinopithecimicrobium</taxon>
    </lineage>
</organism>
<evidence type="ECO:0000313" key="1">
    <source>
        <dbReference type="EMBL" id="MBP3941962.1"/>
    </source>
</evidence>
<dbReference type="RefSeq" id="WP_353545451.1">
    <property type="nucleotide sequence ID" value="NZ_JAGKSB010000001.1"/>
</dbReference>
<reference evidence="1" key="1">
    <citation type="submission" date="2021-03" db="EMBL/GenBank/DDBJ databases">
        <authorList>
            <person name="Lu T."/>
            <person name="Wang Q."/>
            <person name="Han X."/>
        </authorList>
    </citation>
    <scope>NUCLEOTIDE SEQUENCE</scope>
    <source>
        <strain evidence="1">WQ 2009</strain>
    </source>
</reference>
<evidence type="ECO:0000313" key="2">
    <source>
        <dbReference type="Proteomes" id="UP000679691"/>
    </source>
</evidence>
<dbReference type="Proteomes" id="UP000679691">
    <property type="component" value="Unassembled WGS sequence"/>
</dbReference>